<evidence type="ECO:0000313" key="2">
    <source>
        <dbReference type="EMBL" id="THV06848.1"/>
    </source>
</evidence>
<feature type="transmembrane region" description="Helical" evidence="1">
    <location>
        <begin position="202"/>
        <end position="226"/>
    </location>
</feature>
<feature type="transmembrane region" description="Helical" evidence="1">
    <location>
        <begin position="98"/>
        <end position="116"/>
    </location>
</feature>
<dbReference type="AlphaFoldDB" id="A0A4S8MUF0"/>
<dbReference type="EMBL" id="ML179040">
    <property type="protein sequence ID" value="THV06848.1"/>
    <property type="molecule type" value="Genomic_DNA"/>
</dbReference>
<reference evidence="2 3" key="1">
    <citation type="journal article" date="2019" name="Nat. Ecol. Evol.">
        <title>Megaphylogeny resolves global patterns of mushroom evolution.</title>
        <authorList>
            <person name="Varga T."/>
            <person name="Krizsan K."/>
            <person name="Foldi C."/>
            <person name="Dima B."/>
            <person name="Sanchez-Garcia M."/>
            <person name="Sanchez-Ramirez S."/>
            <person name="Szollosi G.J."/>
            <person name="Szarkandi J.G."/>
            <person name="Papp V."/>
            <person name="Albert L."/>
            <person name="Andreopoulos W."/>
            <person name="Angelini C."/>
            <person name="Antonin V."/>
            <person name="Barry K.W."/>
            <person name="Bougher N.L."/>
            <person name="Buchanan P."/>
            <person name="Buyck B."/>
            <person name="Bense V."/>
            <person name="Catcheside P."/>
            <person name="Chovatia M."/>
            <person name="Cooper J."/>
            <person name="Damon W."/>
            <person name="Desjardin D."/>
            <person name="Finy P."/>
            <person name="Geml J."/>
            <person name="Haridas S."/>
            <person name="Hughes K."/>
            <person name="Justo A."/>
            <person name="Karasinski D."/>
            <person name="Kautmanova I."/>
            <person name="Kiss B."/>
            <person name="Kocsube S."/>
            <person name="Kotiranta H."/>
            <person name="LaButti K.M."/>
            <person name="Lechner B.E."/>
            <person name="Liimatainen K."/>
            <person name="Lipzen A."/>
            <person name="Lukacs Z."/>
            <person name="Mihaltcheva S."/>
            <person name="Morgado L.N."/>
            <person name="Niskanen T."/>
            <person name="Noordeloos M.E."/>
            <person name="Ohm R.A."/>
            <person name="Ortiz-Santana B."/>
            <person name="Ovrebo C."/>
            <person name="Racz N."/>
            <person name="Riley R."/>
            <person name="Savchenko A."/>
            <person name="Shiryaev A."/>
            <person name="Soop K."/>
            <person name="Spirin V."/>
            <person name="Szebenyi C."/>
            <person name="Tomsovsky M."/>
            <person name="Tulloss R.E."/>
            <person name="Uehling J."/>
            <person name="Grigoriev I.V."/>
            <person name="Vagvolgyi C."/>
            <person name="Papp T."/>
            <person name="Martin F.M."/>
            <person name="Miettinen O."/>
            <person name="Hibbett D.S."/>
            <person name="Nagy L.G."/>
        </authorList>
    </citation>
    <scope>NUCLEOTIDE SEQUENCE [LARGE SCALE GENOMIC DNA]</scope>
    <source>
        <strain evidence="2 3">CBS 962.96</strain>
    </source>
</reference>
<gene>
    <name evidence="2" type="ORF">K435DRAFT_960121</name>
</gene>
<evidence type="ECO:0000313" key="3">
    <source>
        <dbReference type="Proteomes" id="UP000297245"/>
    </source>
</evidence>
<feature type="transmembrane region" description="Helical" evidence="1">
    <location>
        <begin position="44"/>
        <end position="65"/>
    </location>
</feature>
<dbReference type="Proteomes" id="UP000297245">
    <property type="component" value="Unassembled WGS sequence"/>
</dbReference>
<sequence>MADQGTGSMLTRADSVAIETLIIAEMIQGLLYDNCRGLSLTRRILIAALTLIFLCSTATIVTDLVKDLIQIKQLGEPDYSPRLAKQKASIVATFSTRMSYFLGDVIVVWRAWIIVGDKPRARFALGTCLLASFVAIIVNVTYTIKSLLISKPQPVPWRLMLPTTLLITNILANSLVAHRIWRYRLEVAKYLKYGKDGKRGQVERVLTLLLEYGILYSFLWVMTLITTSPRAHTNDYPVFFGIILPHSIIIYPTMIILFAPTDSTTTVILQGSVPDFPPTSINASHQIAQRSHGQEPIHFATARGSHSISVNLNESSFDNRSDG</sequence>
<feature type="transmembrane region" description="Helical" evidence="1">
    <location>
        <begin position="123"/>
        <end position="144"/>
    </location>
</feature>
<feature type="transmembrane region" description="Helical" evidence="1">
    <location>
        <begin position="15"/>
        <end position="32"/>
    </location>
</feature>
<feature type="transmembrane region" description="Helical" evidence="1">
    <location>
        <begin position="159"/>
        <end position="181"/>
    </location>
</feature>
<proteinExistence type="predicted"/>
<dbReference type="OrthoDB" id="3174341at2759"/>
<name>A0A4S8MUF0_DENBC</name>
<accession>A0A4S8MUF0</accession>
<keyword evidence="1" id="KW-0472">Membrane</keyword>
<keyword evidence="1" id="KW-1133">Transmembrane helix</keyword>
<feature type="transmembrane region" description="Helical" evidence="1">
    <location>
        <begin position="238"/>
        <end position="259"/>
    </location>
</feature>
<keyword evidence="1" id="KW-0812">Transmembrane</keyword>
<evidence type="ECO:0000256" key="1">
    <source>
        <dbReference type="SAM" id="Phobius"/>
    </source>
</evidence>
<keyword evidence="3" id="KW-1185">Reference proteome</keyword>
<organism evidence="2 3">
    <name type="scientific">Dendrothele bispora (strain CBS 962.96)</name>
    <dbReference type="NCBI Taxonomy" id="1314807"/>
    <lineage>
        <taxon>Eukaryota</taxon>
        <taxon>Fungi</taxon>
        <taxon>Dikarya</taxon>
        <taxon>Basidiomycota</taxon>
        <taxon>Agaricomycotina</taxon>
        <taxon>Agaricomycetes</taxon>
        <taxon>Agaricomycetidae</taxon>
        <taxon>Agaricales</taxon>
        <taxon>Agaricales incertae sedis</taxon>
        <taxon>Dendrothele</taxon>
    </lineage>
</organism>
<protein>
    <submittedName>
        <fullName evidence="2">Uncharacterized protein</fullName>
    </submittedName>
</protein>